<dbReference type="AlphaFoldDB" id="A0A7W7CPR8"/>
<dbReference type="EMBL" id="JACHMF010000001">
    <property type="protein sequence ID" value="MBB4692474.1"/>
    <property type="molecule type" value="Genomic_DNA"/>
</dbReference>
<dbReference type="Proteomes" id="UP000542742">
    <property type="component" value="Unassembled WGS sequence"/>
</dbReference>
<comment type="caution">
    <text evidence="2">The sequence shown here is derived from an EMBL/GenBank/DDBJ whole genome shotgun (WGS) entry which is preliminary data.</text>
</comment>
<name>A0A7W7CPR8_9ACTN</name>
<feature type="signal peptide" evidence="1">
    <location>
        <begin position="1"/>
        <end position="20"/>
    </location>
</feature>
<evidence type="ECO:0000313" key="3">
    <source>
        <dbReference type="Proteomes" id="UP000542742"/>
    </source>
</evidence>
<reference evidence="2 3" key="1">
    <citation type="submission" date="2020-08" db="EMBL/GenBank/DDBJ databases">
        <title>Sequencing the genomes of 1000 actinobacteria strains.</title>
        <authorList>
            <person name="Klenk H.-P."/>
        </authorList>
    </citation>
    <scope>NUCLEOTIDE SEQUENCE [LARGE SCALE GENOMIC DNA]</scope>
    <source>
        <strain evidence="2 3">DSM 45518</strain>
    </source>
</reference>
<dbReference type="RefSeq" id="WP_184951189.1">
    <property type="nucleotide sequence ID" value="NZ_BOMC01000077.1"/>
</dbReference>
<evidence type="ECO:0000256" key="1">
    <source>
        <dbReference type="SAM" id="SignalP"/>
    </source>
</evidence>
<keyword evidence="1" id="KW-0732">Signal</keyword>
<organism evidence="2 3">
    <name type="scientific">Paractinoplanes abujensis</name>
    <dbReference type="NCBI Taxonomy" id="882441"/>
    <lineage>
        <taxon>Bacteria</taxon>
        <taxon>Bacillati</taxon>
        <taxon>Actinomycetota</taxon>
        <taxon>Actinomycetes</taxon>
        <taxon>Micromonosporales</taxon>
        <taxon>Micromonosporaceae</taxon>
        <taxon>Paractinoplanes</taxon>
    </lineage>
</organism>
<feature type="chain" id="PRO_5039189059" evidence="1">
    <location>
        <begin position="21"/>
        <end position="113"/>
    </location>
</feature>
<keyword evidence="3" id="KW-1185">Reference proteome</keyword>
<evidence type="ECO:0000313" key="2">
    <source>
        <dbReference type="EMBL" id="MBB4692474.1"/>
    </source>
</evidence>
<proteinExistence type="predicted"/>
<sequence length="113" mass="11338">MSLIARAAAALAAACLIVHVALVATAGAAAAPMLAVSIVCAVCSRDGWRGRTAPGERATMIALSCLMLLLHNGSHASHSALMPALAVGQIVLALISGPLTGPAHRPSSTRLPR</sequence>
<protein>
    <submittedName>
        <fullName evidence="2">Uncharacterized protein</fullName>
    </submittedName>
</protein>
<accession>A0A7W7CPR8</accession>
<gene>
    <name evidence="2" type="ORF">BKA14_002622</name>
</gene>